<reference evidence="2 3" key="1">
    <citation type="submission" date="2018-01" db="EMBL/GenBank/DDBJ databases">
        <title>Draft genome sequence of Jishengella endophytica.</title>
        <authorList>
            <person name="Sahin N."/>
            <person name="Ay H."/>
            <person name="Saygin H."/>
        </authorList>
    </citation>
    <scope>NUCLEOTIDE SEQUENCE [LARGE SCALE GENOMIC DNA]</scope>
    <source>
        <strain evidence="2 3">DSM 45430</strain>
    </source>
</reference>
<gene>
    <name evidence="2" type="ORF">C1I93_18600</name>
</gene>
<protein>
    <submittedName>
        <fullName evidence="2">YbjN domain-containing protein</fullName>
    </submittedName>
</protein>
<organism evidence="2 3">
    <name type="scientific">Micromonospora endophytica</name>
    <dbReference type="NCBI Taxonomy" id="515350"/>
    <lineage>
        <taxon>Bacteria</taxon>
        <taxon>Bacillati</taxon>
        <taxon>Actinomycetota</taxon>
        <taxon>Actinomycetes</taxon>
        <taxon>Micromonosporales</taxon>
        <taxon>Micromonosporaceae</taxon>
        <taxon>Micromonospora</taxon>
    </lineage>
</organism>
<dbReference type="InterPro" id="IPR019660">
    <property type="entry name" value="Put_sensory_transdc_reg_YbjN"/>
</dbReference>
<keyword evidence="3" id="KW-1185">Reference proteome</keyword>
<feature type="region of interest" description="Disordered" evidence="1">
    <location>
        <begin position="390"/>
        <end position="442"/>
    </location>
</feature>
<evidence type="ECO:0000313" key="3">
    <source>
        <dbReference type="Proteomes" id="UP000248627"/>
    </source>
</evidence>
<feature type="region of interest" description="Disordered" evidence="1">
    <location>
        <begin position="1"/>
        <end position="24"/>
    </location>
</feature>
<dbReference type="Proteomes" id="UP000248627">
    <property type="component" value="Unassembled WGS sequence"/>
</dbReference>
<dbReference type="Pfam" id="PF10722">
    <property type="entry name" value="YbjN"/>
    <property type="match status" value="1"/>
</dbReference>
<dbReference type="RefSeq" id="WP_111244572.1">
    <property type="nucleotide sequence ID" value="NZ_AP023358.1"/>
</dbReference>
<evidence type="ECO:0000256" key="1">
    <source>
        <dbReference type="SAM" id="MobiDB-lite"/>
    </source>
</evidence>
<sequence>MTRWISGGRRRPRAATVGGGRREPGLADALADARDLPDGEARVGELERLAALAEATGDLRSALAAWSELIETHLRGGERWRLFEPVCRCLDAAERAERAERAVPRPVQRSAGRADGWPDGLDDETLRRYRRYAVEALLGSPRIGLDQARALLAGLGGQAGDDDALVAALHCRIADHVGDEPAARRWLHRWQAAIGDPAAGCPDCLPLRQAELLAGWGDQAEALAIVESVRDAPAGCTAQPEAALTGALLSWLRAGQAQRAAEAHVRAYRRHRVTPEGFGYLATHLRFCALGGHLDRGLEILAEQLPRLDQPHDDLSVMEFTAAGALVCALAAPQRGDRPVRRPAYRGRPAAEITVAALGSELLGLATGLAGSFDARNGTGHQSARIASWLAERPLGQPVPLPDDETDDETDDDLDETDEPADGDGPDGDGPDRDGPDSGPTAEELGALTVRMIMAALDQLGDGYAVDAAGTVQGRCGAAMIQFRRAGERGEVLHSLVVADRRLPARRRAEAYAFCNGWNRDRLLPKAYVRDPGDGELTLVGEVTTDLAYGVAPAQVTVLVEAAVRTGVAYAEAVAALP</sequence>
<dbReference type="EMBL" id="POTX01000130">
    <property type="protein sequence ID" value="PZF93019.1"/>
    <property type="molecule type" value="Genomic_DNA"/>
</dbReference>
<proteinExistence type="predicted"/>
<comment type="caution">
    <text evidence="2">The sequence shown here is derived from an EMBL/GenBank/DDBJ whole genome shotgun (WGS) entry which is preliminary data.</text>
</comment>
<dbReference type="OrthoDB" id="56388at2"/>
<name>A0A2W2CX97_9ACTN</name>
<feature type="compositionally biased region" description="Acidic residues" evidence="1">
    <location>
        <begin position="402"/>
        <end position="429"/>
    </location>
</feature>
<accession>A0A2W2CX97</accession>
<dbReference type="AlphaFoldDB" id="A0A2W2CX97"/>
<evidence type="ECO:0000313" key="2">
    <source>
        <dbReference type="EMBL" id="PZF93019.1"/>
    </source>
</evidence>